<protein>
    <recommendedName>
        <fullName evidence="1">Helitron helicase-like domain-containing protein</fullName>
    </recommendedName>
</protein>
<dbReference type="InterPro" id="IPR025476">
    <property type="entry name" value="Helitron_helicase-like"/>
</dbReference>
<keyword evidence="3" id="KW-1185">Reference proteome</keyword>
<dbReference type="Proteomes" id="UP000076871">
    <property type="component" value="Unassembled WGS sequence"/>
</dbReference>
<evidence type="ECO:0000313" key="2">
    <source>
        <dbReference type="EMBL" id="KZT03006.1"/>
    </source>
</evidence>
<gene>
    <name evidence="2" type="ORF">LAESUDRAFT_660460</name>
</gene>
<dbReference type="InParanoid" id="A0A165CL62"/>
<feature type="domain" description="Helitron helicase-like" evidence="1">
    <location>
        <begin position="27"/>
        <end position="234"/>
    </location>
</feature>
<dbReference type="STRING" id="1314785.A0A165CL62"/>
<reference evidence="2 3" key="1">
    <citation type="journal article" date="2016" name="Mol. Biol. Evol.">
        <title>Comparative Genomics of Early-Diverging Mushroom-Forming Fungi Provides Insights into the Origins of Lignocellulose Decay Capabilities.</title>
        <authorList>
            <person name="Nagy L.G."/>
            <person name="Riley R."/>
            <person name="Tritt A."/>
            <person name="Adam C."/>
            <person name="Daum C."/>
            <person name="Floudas D."/>
            <person name="Sun H."/>
            <person name="Yadav J.S."/>
            <person name="Pangilinan J."/>
            <person name="Larsson K.H."/>
            <person name="Matsuura K."/>
            <person name="Barry K."/>
            <person name="Labutti K."/>
            <person name="Kuo R."/>
            <person name="Ohm R.A."/>
            <person name="Bhattacharya S.S."/>
            <person name="Shirouzu T."/>
            <person name="Yoshinaga Y."/>
            <person name="Martin F.M."/>
            <person name="Grigoriev I.V."/>
            <person name="Hibbett D.S."/>
        </authorList>
    </citation>
    <scope>NUCLEOTIDE SEQUENCE [LARGE SCALE GENOMIC DNA]</scope>
    <source>
        <strain evidence="2 3">93-53</strain>
    </source>
</reference>
<dbReference type="EMBL" id="KV427647">
    <property type="protein sequence ID" value="KZT03006.1"/>
    <property type="molecule type" value="Genomic_DNA"/>
</dbReference>
<dbReference type="GeneID" id="63821899"/>
<feature type="non-terminal residue" evidence="2">
    <location>
        <position position="234"/>
    </location>
</feature>
<proteinExistence type="predicted"/>
<dbReference type="AlphaFoldDB" id="A0A165CL62"/>
<organism evidence="2 3">
    <name type="scientific">Laetiporus sulphureus 93-53</name>
    <dbReference type="NCBI Taxonomy" id="1314785"/>
    <lineage>
        <taxon>Eukaryota</taxon>
        <taxon>Fungi</taxon>
        <taxon>Dikarya</taxon>
        <taxon>Basidiomycota</taxon>
        <taxon>Agaricomycotina</taxon>
        <taxon>Agaricomycetes</taxon>
        <taxon>Polyporales</taxon>
        <taxon>Laetiporus</taxon>
    </lineage>
</organism>
<accession>A0A165CL62</accession>
<dbReference type="RefSeq" id="XP_040760746.1">
    <property type="nucleotide sequence ID" value="XM_040904869.1"/>
</dbReference>
<dbReference type="Pfam" id="PF14214">
    <property type="entry name" value="Helitron_like_N"/>
    <property type="match status" value="1"/>
</dbReference>
<evidence type="ECO:0000259" key="1">
    <source>
        <dbReference type="Pfam" id="PF14214"/>
    </source>
</evidence>
<evidence type="ECO:0000313" key="3">
    <source>
        <dbReference type="Proteomes" id="UP000076871"/>
    </source>
</evidence>
<sequence>MFPWLFPYGLGGVENPLIKTRLDRAIHIRSLLYYADRRFQTDYYFPFIVFNQQQIRDSTRGGYLLTERRNFHEVADRVLSVKPDVLQRLVDRGKDGVYLRPVDEDEEKCFELISILDYVAGHVDGSSAKRKQLRNEIQSLIIARNVPLFFITFSPVDINHPLCLYYCGQTIDIFDPCSLYPRYAERLHLIADNPVACARFFDFMVNSFITHILRIGSDNDGLFGRTSAYYGTVE</sequence>
<dbReference type="OrthoDB" id="3254930at2759"/>
<name>A0A165CL62_9APHY</name>